<dbReference type="Proteomes" id="UP000805841">
    <property type="component" value="Unassembled WGS sequence"/>
</dbReference>
<dbReference type="InterPro" id="IPR014937">
    <property type="entry name" value="DUF1810"/>
</dbReference>
<dbReference type="RefSeq" id="WP_190423195.1">
    <property type="nucleotide sequence ID" value="NZ_JAAOCA010000024.1"/>
</dbReference>
<evidence type="ECO:0000313" key="2">
    <source>
        <dbReference type="Proteomes" id="UP000805841"/>
    </source>
</evidence>
<proteinExistence type="predicted"/>
<dbReference type="Gene3D" id="1.25.40.380">
    <property type="entry name" value="Protein of unknown function DUF1810"/>
    <property type="match status" value="1"/>
</dbReference>
<sequence length="141" mass="15467">MADPYPLQHFIDAQQGVYEHALAELQAGQKRSHWMWFIFPQIDGLGRSDMARRYAISGAAHAQAYLAHPLLGPRLIACSEALLAHAGRPAVTILGNIDALKLHSSMTLFARCAPPQAPFEQVLACFYQGAPDARTLFALRA</sequence>
<accession>A0ABR7Z5N9</accession>
<protein>
    <submittedName>
        <fullName evidence="1">DUF1810 domain-containing protein</fullName>
    </submittedName>
</protein>
<name>A0ABR7Z5N9_9PSED</name>
<reference evidence="1 2" key="1">
    <citation type="journal article" date="2020" name="Insects">
        <title>Bacteria Belonging to Pseudomonas typographi sp. nov. from the Bark Beetle Ips typographus Have Genomic Potential to Aid in the Host Ecology.</title>
        <authorList>
            <person name="Peral-Aranega E."/>
            <person name="Saati-Santamaria Z."/>
            <person name="Kolarik M."/>
            <person name="Rivas R."/>
            <person name="Garcia-Fraile P."/>
        </authorList>
    </citation>
    <scope>NUCLEOTIDE SEQUENCE [LARGE SCALE GENOMIC DNA]</scope>
    <source>
        <strain evidence="1 2">CA3A</strain>
    </source>
</reference>
<dbReference type="InterPro" id="IPR036287">
    <property type="entry name" value="Rv1873-like_sf"/>
</dbReference>
<dbReference type="SUPFAM" id="SSF140736">
    <property type="entry name" value="Rv1873-like"/>
    <property type="match status" value="1"/>
</dbReference>
<dbReference type="Pfam" id="PF08837">
    <property type="entry name" value="DUF1810"/>
    <property type="match status" value="1"/>
</dbReference>
<keyword evidence="2" id="KW-1185">Reference proteome</keyword>
<gene>
    <name evidence="1" type="ORF">HAQ05_18510</name>
</gene>
<comment type="caution">
    <text evidence="1">The sequence shown here is derived from an EMBL/GenBank/DDBJ whole genome shotgun (WGS) entry which is preliminary data.</text>
</comment>
<organism evidence="1 2">
    <name type="scientific">Pseudomonas typographi</name>
    <dbReference type="NCBI Taxonomy" id="2715964"/>
    <lineage>
        <taxon>Bacteria</taxon>
        <taxon>Pseudomonadati</taxon>
        <taxon>Pseudomonadota</taxon>
        <taxon>Gammaproteobacteria</taxon>
        <taxon>Pseudomonadales</taxon>
        <taxon>Pseudomonadaceae</taxon>
        <taxon>Pseudomonas</taxon>
    </lineage>
</organism>
<dbReference type="PIRSF" id="PIRSF008546">
    <property type="entry name" value="UCP008546"/>
    <property type="match status" value="1"/>
</dbReference>
<evidence type="ECO:0000313" key="1">
    <source>
        <dbReference type="EMBL" id="MBD1600683.1"/>
    </source>
</evidence>
<dbReference type="EMBL" id="JAAOCA010000024">
    <property type="protein sequence ID" value="MBD1600683.1"/>
    <property type="molecule type" value="Genomic_DNA"/>
</dbReference>